<dbReference type="PANTHER" id="PTHR33401:SF2">
    <property type="entry name" value="OS03G0138400 PROTEIN"/>
    <property type="match status" value="1"/>
</dbReference>
<evidence type="ECO:0000313" key="2">
    <source>
        <dbReference type="EMBL" id="KAK2643742.1"/>
    </source>
</evidence>
<feature type="compositionally biased region" description="Acidic residues" evidence="1">
    <location>
        <begin position="75"/>
        <end position="91"/>
    </location>
</feature>
<reference evidence="2" key="1">
    <citation type="journal article" date="2023" name="Plant J.">
        <title>Genome sequences and population genomics provide insights into the demographic history, inbreeding, and mutation load of two 'living fossil' tree species of Dipteronia.</title>
        <authorList>
            <person name="Feng Y."/>
            <person name="Comes H.P."/>
            <person name="Chen J."/>
            <person name="Zhu S."/>
            <person name="Lu R."/>
            <person name="Zhang X."/>
            <person name="Li P."/>
            <person name="Qiu J."/>
            <person name="Olsen K.M."/>
            <person name="Qiu Y."/>
        </authorList>
    </citation>
    <scope>NUCLEOTIDE SEQUENCE</scope>
    <source>
        <strain evidence="2">KIB01</strain>
    </source>
</reference>
<dbReference type="EMBL" id="JANJYI010000006">
    <property type="protein sequence ID" value="KAK2643742.1"/>
    <property type="molecule type" value="Genomic_DNA"/>
</dbReference>
<keyword evidence="3" id="KW-1185">Reference proteome</keyword>
<name>A0AAD9WV95_9ROSI</name>
<dbReference type="PANTHER" id="PTHR33401">
    <property type="entry name" value="LIGHT-HARVESTING COMPLEX-LIKE PROTEIN OHP2, CHLOROPLASTIC"/>
    <property type="match status" value="1"/>
</dbReference>
<comment type="caution">
    <text evidence="2">The sequence shown here is derived from an EMBL/GenBank/DDBJ whole genome shotgun (WGS) entry which is preliminary data.</text>
</comment>
<accession>A0AAD9WV95</accession>
<protein>
    <submittedName>
        <fullName evidence="2">Uncharacterized protein</fullName>
    </submittedName>
</protein>
<sequence>MDKAHVDVKNVSRSNQEPLITEDSGKLDDQTDGEEYSESNSLLPPRKGGMSRKSDKTRRKVQWNDRNGNKLVEVLEFEPSDASDSDDEESDSCICTIM</sequence>
<gene>
    <name evidence="2" type="ORF">Ddye_018937</name>
</gene>
<proteinExistence type="predicted"/>
<dbReference type="Proteomes" id="UP001280121">
    <property type="component" value="Unassembled WGS sequence"/>
</dbReference>
<evidence type="ECO:0000256" key="1">
    <source>
        <dbReference type="SAM" id="MobiDB-lite"/>
    </source>
</evidence>
<feature type="compositionally biased region" description="Basic and acidic residues" evidence="1">
    <location>
        <begin position="1"/>
        <end position="10"/>
    </location>
</feature>
<feature type="region of interest" description="Disordered" evidence="1">
    <location>
        <begin position="1"/>
        <end position="98"/>
    </location>
</feature>
<organism evidence="2 3">
    <name type="scientific">Dipteronia dyeriana</name>
    <dbReference type="NCBI Taxonomy" id="168575"/>
    <lineage>
        <taxon>Eukaryota</taxon>
        <taxon>Viridiplantae</taxon>
        <taxon>Streptophyta</taxon>
        <taxon>Embryophyta</taxon>
        <taxon>Tracheophyta</taxon>
        <taxon>Spermatophyta</taxon>
        <taxon>Magnoliopsida</taxon>
        <taxon>eudicotyledons</taxon>
        <taxon>Gunneridae</taxon>
        <taxon>Pentapetalae</taxon>
        <taxon>rosids</taxon>
        <taxon>malvids</taxon>
        <taxon>Sapindales</taxon>
        <taxon>Sapindaceae</taxon>
        <taxon>Hippocastanoideae</taxon>
        <taxon>Acereae</taxon>
        <taxon>Dipteronia</taxon>
    </lineage>
</organism>
<evidence type="ECO:0000313" key="3">
    <source>
        <dbReference type="Proteomes" id="UP001280121"/>
    </source>
</evidence>
<dbReference type="AlphaFoldDB" id="A0AAD9WV95"/>